<dbReference type="RefSeq" id="WP_114676612.1">
    <property type="nucleotide sequence ID" value="NZ_CP031188.1"/>
</dbReference>
<reference evidence="1 2" key="1">
    <citation type="submission" date="2018-07" db="EMBL/GenBank/DDBJ databases">
        <title>Complete genome sequence of Flavobacterium arcticum type strain SM1502T.</title>
        <authorList>
            <person name="Li Y."/>
            <person name="Li D.-D."/>
        </authorList>
    </citation>
    <scope>NUCLEOTIDE SEQUENCE [LARGE SCALE GENOMIC DNA]</scope>
    <source>
        <strain evidence="1 2">SM1502</strain>
    </source>
</reference>
<dbReference type="Pfam" id="PF11013">
    <property type="entry name" value="DUF2851"/>
    <property type="match status" value="1"/>
</dbReference>
<protein>
    <submittedName>
        <fullName evidence="1">DUF2851 family protein</fullName>
    </submittedName>
</protein>
<dbReference type="KEGG" id="fat:DVK85_00820"/>
<keyword evidence="2" id="KW-1185">Reference proteome</keyword>
<evidence type="ECO:0000313" key="2">
    <source>
        <dbReference type="Proteomes" id="UP000253951"/>
    </source>
</evidence>
<proteinExistence type="predicted"/>
<dbReference type="InterPro" id="IPR021272">
    <property type="entry name" value="DUF2851"/>
</dbReference>
<evidence type="ECO:0000313" key="1">
    <source>
        <dbReference type="EMBL" id="AXG72849.1"/>
    </source>
</evidence>
<organism evidence="1 2">
    <name type="scientific">Flavobacterium arcticum</name>
    <dbReference type="NCBI Taxonomy" id="1784713"/>
    <lineage>
        <taxon>Bacteria</taxon>
        <taxon>Pseudomonadati</taxon>
        <taxon>Bacteroidota</taxon>
        <taxon>Flavobacteriia</taxon>
        <taxon>Flavobacteriales</taxon>
        <taxon>Flavobacteriaceae</taxon>
        <taxon>Flavobacterium</taxon>
    </lineage>
</organism>
<dbReference type="OrthoDB" id="1005072at2"/>
<accession>A0A345H8D9</accession>
<dbReference type="Proteomes" id="UP000253951">
    <property type="component" value="Chromosome"/>
</dbReference>
<dbReference type="AlphaFoldDB" id="A0A345H8D9"/>
<name>A0A345H8D9_9FLAO</name>
<sequence>MKEDFLHHIWQFKKFDIQNLTTVKGEPIEIINSGQYLQQSGPDFFNAQLRIGSQTWAGNVEIHIKSSDWYLHSHERDAAYDNVILHVVWEHDTEVIRQDTTEIPVLELKNYVEAQVLNNYNALSSAKTWIYCEKELETLNSFVLENWKERLFFERLERKALPIVQLAAATNGDWEAVLFCFLAKNFGLNINGDTFYAMAKSLPFSVVRKESFEVENLEALLMGSTGLLDDKCEDFYPKDLITRYNYIVTKHRLELVHINKPEFFRHRPDNFPTIRLSQLAQLYHVHQNLFSKIITLNTVEDIYKIFSITVSSYWQTHYTFDKESSKKRKALTKSFIDLLIINTVIPFRFAYAKSRGEETSEELLQLLQQLPPEKNSIIEKFKHYKIPVTSAYDTQALLQLKNEYCNNKRCMQCSIGLELLKK</sequence>
<gene>
    <name evidence="1" type="ORF">DVK85_00820</name>
</gene>
<dbReference type="EMBL" id="CP031188">
    <property type="protein sequence ID" value="AXG72849.1"/>
    <property type="molecule type" value="Genomic_DNA"/>
</dbReference>